<proteinExistence type="predicted"/>
<evidence type="ECO:0000313" key="4">
    <source>
        <dbReference type="Proteomes" id="UP000229056"/>
    </source>
</evidence>
<feature type="domain" description="Glycosyl transferase family 1" evidence="1">
    <location>
        <begin position="206"/>
        <end position="366"/>
    </location>
</feature>
<dbReference type="AlphaFoldDB" id="A0A2H0W480"/>
<dbReference type="Pfam" id="PF13439">
    <property type="entry name" value="Glyco_transf_4"/>
    <property type="match status" value="1"/>
</dbReference>
<feature type="domain" description="Glycosyltransferase subfamily 4-like N-terminal" evidence="2">
    <location>
        <begin position="14"/>
        <end position="203"/>
    </location>
</feature>
<dbReference type="SUPFAM" id="SSF53756">
    <property type="entry name" value="UDP-Glycosyltransferase/glycogen phosphorylase"/>
    <property type="match status" value="1"/>
</dbReference>
<reference evidence="4" key="1">
    <citation type="submission" date="2017-09" db="EMBL/GenBank/DDBJ databases">
        <title>Depth-based differentiation of microbial function through sediment-hosted aquifers and enrichment of novel symbionts in the deep terrestrial subsurface.</title>
        <authorList>
            <person name="Probst A.J."/>
            <person name="Ladd B."/>
            <person name="Jarett J.K."/>
            <person name="Geller-Mcgrath D.E."/>
            <person name="Sieber C.M.K."/>
            <person name="Emerson J.B."/>
            <person name="Anantharaman K."/>
            <person name="Thomas B.C."/>
            <person name="Malmstrom R."/>
            <person name="Stieglmeier M."/>
            <person name="Klingl A."/>
            <person name="Woyke T."/>
            <person name="Ryan C.M."/>
            <person name="Banfield J.F."/>
        </authorList>
    </citation>
    <scope>NUCLEOTIDE SEQUENCE [LARGE SCALE GENOMIC DNA]</scope>
</reference>
<protein>
    <recommendedName>
        <fullName evidence="5">Glycosyltransferase</fullName>
    </recommendedName>
</protein>
<dbReference type="InterPro" id="IPR001296">
    <property type="entry name" value="Glyco_trans_1"/>
</dbReference>
<evidence type="ECO:0008006" key="5">
    <source>
        <dbReference type="Google" id="ProtNLM"/>
    </source>
</evidence>
<dbReference type="CDD" id="cd02440">
    <property type="entry name" value="AdoMet_MTases"/>
    <property type="match status" value="1"/>
</dbReference>
<dbReference type="InterPro" id="IPR050194">
    <property type="entry name" value="Glycosyltransferase_grp1"/>
</dbReference>
<comment type="caution">
    <text evidence="3">The sequence shown here is derived from an EMBL/GenBank/DDBJ whole genome shotgun (WGS) entry which is preliminary data.</text>
</comment>
<organism evidence="3 4">
    <name type="scientific">Candidatus Buchananbacteria bacterium CG10_big_fil_rev_8_21_14_0_10_33_19</name>
    <dbReference type="NCBI Taxonomy" id="1974525"/>
    <lineage>
        <taxon>Bacteria</taxon>
        <taxon>Candidatus Buchananiibacteriota</taxon>
    </lineage>
</organism>
<dbReference type="SUPFAM" id="SSF53335">
    <property type="entry name" value="S-adenosyl-L-methionine-dependent methyltransferases"/>
    <property type="match status" value="1"/>
</dbReference>
<dbReference type="EMBL" id="PEZY01000005">
    <property type="protein sequence ID" value="PIS06169.1"/>
    <property type="molecule type" value="Genomic_DNA"/>
</dbReference>
<dbReference type="GO" id="GO:0016757">
    <property type="term" value="F:glycosyltransferase activity"/>
    <property type="evidence" value="ECO:0007669"/>
    <property type="project" value="InterPro"/>
</dbReference>
<dbReference type="Gene3D" id="3.40.50.2000">
    <property type="entry name" value="Glycogen Phosphorylase B"/>
    <property type="match status" value="2"/>
</dbReference>
<gene>
    <name evidence="3" type="ORF">COT80_01190</name>
</gene>
<dbReference type="Proteomes" id="UP000229056">
    <property type="component" value="Unassembled WGS sequence"/>
</dbReference>
<dbReference type="InterPro" id="IPR029063">
    <property type="entry name" value="SAM-dependent_MTases_sf"/>
</dbReference>
<name>A0A2H0W480_9BACT</name>
<accession>A0A2H0W480</accession>
<evidence type="ECO:0000259" key="1">
    <source>
        <dbReference type="Pfam" id="PF00534"/>
    </source>
</evidence>
<dbReference type="Pfam" id="PF00534">
    <property type="entry name" value="Glycos_transf_1"/>
    <property type="match status" value="1"/>
</dbReference>
<dbReference type="CDD" id="cd03801">
    <property type="entry name" value="GT4_PimA-like"/>
    <property type="match status" value="1"/>
</dbReference>
<dbReference type="PANTHER" id="PTHR45947:SF13">
    <property type="entry name" value="TRANSFERASE"/>
    <property type="match status" value="1"/>
</dbReference>
<evidence type="ECO:0000313" key="3">
    <source>
        <dbReference type="EMBL" id="PIS06169.1"/>
    </source>
</evidence>
<dbReference type="PANTHER" id="PTHR45947">
    <property type="entry name" value="SULFOQUINOVOSYL TRANSFERASE SQD2"/>
    <property type="match status" value="1"/>
</dbReference>
<dbReference type="Pfam" id="PF13489">
    <property type="entry name" value="Methyltransf_23"/>
    <property type="match status" value="1"/>
</dbReference>
<dbReference type="InterPro" id="IPR028098">
    <property type="entry name" value="Glyco_trans_4-like_N"/>
</dbReference>
<evidence type="ECO:0000259" key="2">
    <source>
        <dbReference type="Pfam" id="PF13439"/>
    </source>
</evidence>
<sequence>MKILQINKFLYPQGGTETYLLSLISLLSKNGHQVIGFSQKNKNNINLAGKEFFISDIKLNKFYFKNIFKIGRIFWSLEAKKNIQKLIDKENIDIVHIHNIYHQISPSILPVIKKAGLPIIMTVHDFKLVSPHYTLWATKNNKNPKPAIAKALMTMEYFFHKSLKIYKKNIDLFIAPSEFVKTQLIKSGFDANKIIVLPHFVETINPNNTIEEKNYLVCFGRLDASKGINVLIEAFSKVKNETTLKIIGSGPAEKKLKKLALDLGIKHRIEFIPHCSKTDLEKIITQSLFTVFPSLVHETFGLGVIESHLLGKAVIATKVGAYSENIVDQKTGLLVEPNNPHELTLAIEKLITNPDLRQSMDQLAQNMASQKFTSELHLTKIISIYKSLINQSTAAKRHYQLEKYYANKILQTPTGEVRNQIITQAYDAINSLVNSYRPAGIRGHNQSTFKLIKNLSSKEKAILDYGCGAGELVNLLAKNGYQATGFDVSPAMISEAKKQAESNSKFISGQLDNLKNKYDLIVMDNVIEHIAPDEIKETLLKLKTILKDHGRLLIITPHQFSGPHDISGHFLKLGSKAQGLHLKEFNLHELVSDVKKCDYNRIYGYFINPRINELIKLNIKPRQLWLKKSLILEQIFNHKSLNWLLRINKKLTKLLIALMFPTIIVAQK</sequence>
<dbReference type="Gene3D" id="3.40.50.150">
    <property type="entry name" value="Vaccinia Virus protein VP39"/>
    <property type="match status" value="1"/>
</dbReference>